<dbReference type="InterPro" id="IPR028116">
    <property type="entry name" value="Cis-CaaD-like"/>
</dbReference>
<dbReference type="STRING" id="443218.AS9A_2187"/>
<accession>F6EQF1</accession>
<dbReference type="RefSeq" id="WP_013806985.1">
    <property type="nucleotide sequence ID" value="NC_015564.1"/>
</dbReference>
<name>F6EQF1_HOYSD</name>
<dbReference type="KEGG" id="asd:AS9A_2187"/>
<evidence type="ECO:0000259" key="1">
    <source>
        <dbReference type="Pfam" id="PF14832"/>
    </source>
</evidence>
<gene>
    <name evidence="2" type="ordered locus">AS9A_2187</name>
</gene>
<organism evidence="2 3">
    <name type="scientific">Hoyosella subflava (strain DSM 45089 / JCM 17490 / NBRC 109087 / DQS3-9A1)</name>
    <name type="common">Amycolicicoccus subflavus</name>
    <dbReference type="NCBI Taxonomy" id="443218"/>
    <lineage>
        <taxon>Bacteria</taxon>
        <taxon>Bacillati</taxon>
        <taxon>Actinomycetota</taxon>
        <taxon>Actinomycetes</taxon>
        <taxon>Mycobacteriales</taxon>
        <taxon>Hoyosellaceae</taxon>
        <taxon>Hoyosella</taxon>
    </lineage>
</organism>
<evidence type="ECO:0000313" key="3">
    <source>
        <dbReference type="Proteomes" id="UP000009235"/>
    </source>
</evidence>
<dbReference type="Pfam" id="PF14832">
    <property type="entry name" value="Tautomerase_3"/>
    <property type="match status" value="1"/>
</dbReference>
<dbReference type="Proteomes" id="UP000009235">
    <property type="component" value="Chromosome"/>
</dbReference>
<sequence>MPMWKIYVPAGAYTKEQRKAFAESITEVYVNFADLPRFYVVVAFHELPSDTIWVGGDEANDFVRITVDHIARRMPDSDDFRDMAMQAFADAIEPHVSPRGFRWEIHIDETPLQLWWVNGIKPPPAESEAEKEWARLNAAVPYEMV</sequence>
<protein>
    <recommendedName>
        <fullName evidence="1">Tautomerase cis-CaaD-like domain-containing protein</fullName>
    </recommendedName>
</protein>
<dbReference type="eggNOG" id="COG1942">
    <property type="taxonomic scope" value="Bacteria"/>
</dbReference>
<dbReference type="EMBL" id="CP002786">
    <property type="protein sequence ID" value="AEF40636.1"/>
    <property type="molecule type" value="Genomic_DNA"/>
</dbReference>
<evidence type="ECO:0000313" key="2">
    <source>
        <dbReference type="EMBL" id="AEF40636.1"/>
    </source>
</evidence>
<reference evidence="2 3" key="1">
    <citation type="journal article" date="2011" name="J. Bacteriol.">
        <title>Complete genome sequence of Amycolicicoccus subflavus DQS3-9A1T, an actinomycete isolated from crude oil-polluted soil.</title>
        <authorList>
            <person name="Cai M."/>
            <person name="Chen W.M."/>
            <person name="Nie Y."/>
            <person name="Chi C.Q."/>
            <person name="Wang Y.N."/>
            <person name="Tang Y.Q."/>
            <person name="Li G.Y."/>
            <person name="Wu X.L."/>
        </authorList>
    </citation>
    <scope>NUCLEOTIDE SEQUENCE [LARGE SCALE GENOMIC DNA]</scope>
    <source>
        <strain evidence="3">DSM 45089 / DQS3-9A1</strain>
    </source>
</reference>
<dbReference type="OrthoDB" id="7595039at2"/>
<dbReference type="SUPFAM" id="SSF55331">
    <property type="entry name" value="Tautomerase/MIF"/>
    <property type="match status" value="1"/>
</dbReference>
<dbReference type="HOGENOM" id="CLU_113367_0_0_11"/>
<keyword evidence="3" id="KW-1185">Reference proteome</keyword>
<dbReference type="AlphaFoldDB" id="F6EQF1"/>
<proteinExistence type="predicted"/>
<dbReference type="InterPro" id="IPR014347">
    <property type="entry name" value="Tautomerase/MIF_sf"/>
</dbReference>
<feature type="domain" description="Tautomerase cis-CaaD-like" evidence="1">
    <location>
        <begin position="1"/>
        <end position="137"/>
    </location>
</feature>
<dbReference type="Gene3D" id="3.30.429.10">
    <property type="entry name" value="Macrophage Migration Inhibitory Factor"/>
    <property type="match status" value="1"/>
</dbReference>